<evidence type="ECO:0000313" key="7">
    <source>
        <dbReference type="EMBL" id="KHD08349.1"/>
    </source>
</evidence>
<sequence length="162" mass="18346">MKSVISYQLSVITILLIAGCGFHLRGAADLKLQNLHIQSESAHKIASEVRRFLTEKGVQVVPTSKAAQAVLYLRNETVERRVLSVSSRSGKLEEVELNYRVEMEVRKPDNSILLEKQLITLLRDYRFDKNAVLAAGSEEDVLREDMLRDVVGQIIRSLQTIR</sequence>
<dbReference type="GO" id="GO:0043165">
    <property type="term" value="P:Gram-negative-bacterium-type cell outer membrane assembly"/>
    <property type="evidence" value="ECO:0007669"/>
    <property type="project" value="UniProtKB-UniRule"/>
</dbReference>
<accession>A0A0A6S5F1</accession>
<organism evidence="7 8">
    <name type="scientific">Candidatus Thiomargarita nelsonii</name>
    <dbReference type="NCBI Taxonomy" id="1003181"/>
    <lineage>
        <taxon>Bacteria</taxon>
        <taxon>Pseudomonadati</taxon>
        <taxon>Pseudomonadota</taxon>
        <taxon>Gammaproteobacteria</taxon>
        <taxon>Thiotrichales</taxon>
        <taxon>Thiotrichaceae</taxon>
        <taxon>Thiomargarita</taxon>
    </lineage>
</organism>
<dbReference type="PANTHER" id="PTHR38098:SF1">
    <property type="entry name" value="LPS-ASSEMBLY LIPOPROTEIN LPTE"/>
    <property type="match status" value="1"/>
</dbReference>
<dbReference type="PANTHER" id="PTHR38098">
    <property type="entry name" value="LPS-ASSEMBLY LIPOPROTEIN LPTE"/>
    <property type="match status" value="1"/>
</dbReference>
<dbReference type="GO" id="GO:0015920">
    <property type="term" value="P:lipopolysaccharide transport"/>
    <property type="evidence" value="ECO:0007669"/>
    <property type="project" value="TreeGrafter"/>
</dbReference>
<dbReference type="Proteomes" id="UP000030428">
    <property type="component" value="Unassembled WGS sequence"/>
</dbReference>
<dbReference type="AlphaFoldDB" id="A0A0A6S5F1"/>
<dbReference type="GO" id="GO:1990351">
    <property type="term" value="C:transporter complex"/>
    <property type="evidence" value="ECO:0007669"/>
    <property type="project" value="TreeGrafter"/>
</dbReference>
<dbReference type="EMBL" id="JSZA02000018">
    <property type="protein sequence ID" value="KHD08349.1"/>
    <property type="molecule type" value="Genomic_DNA"/>
</dbReference>
<keyword evidence="5 6" id="KW-0449">Lipoprotein</keyword>
<dbReference type="Gene3D" id="3.30.160.150">
    <property type="entry name" value="Lipoprotein like domain"/>
    <property type="match status" value="1"/>
</dbReference>
<dbReference type="GO" id="GO:0001530">
    <property type="term" value="F:lipopolysaccharide binding"/>
    <property type="evidence" value="ECO:0007669"/>
    <property type="project" value="TreeGrafter"/>
</dbReference>
<evidence type="ECO:0000256" key="5">
    <source>
        <dbReference type="ARBA" id="ARBA00023288"/>
    </source>
</evidence>
<comment type="caution">
    <text evidence="7">The sequence shown here is derived from an EMBL/GenBank/DDBJ whole genome shotgun (WGS) entry which is preliminary data.</text>
</comment>
<keyword evidence="3 6" id="KW-0564">Palmitate</keyword>
<dbReference type="GO" id="GO:0009279">
    <property type="term" value="C:cell outer membrane"/>
    <property type="evidence" value="ECO:0007669"/>
    <property type="project" value="UniProtKB-SubCell"/>
</dbReference>
<evidence type="ECO:0000256" key="1">
    <source>
        <dbReference type="ARBA" id="ARBA00022729"/>
    </source>
</evidence>
<name>A0A0A6S5F1_9GAMM</name>
<proteinExistence type="inferred from homology"/>
<evidence type="ECO:0000256" key="2">
    <source>
        <dbReference type="ARBA" id="ARBA00023136"/>
    </source>
</evidence>
<protein>
    <recommendedName>
        <fullName evidence="6">LPS-assembly lipoprotein LptE</fullName>
    </recommendedName>
</protein>
<evidence type="ECO:0000313" key="8">
    <source>
        <dbReference type="Proteomes" id="UP000030428"/>
    </source>
</evidence>
<dbReference type="HAMAP" id="MF_01186">
    <property type="entry name" value="LPS_assembly_LptE"/>
    <property type="match status" value="1"/>
</dbReference>
<gene>
    <name evidence="6" type="primary">lptE</name>
    <name evidence="7" type="ORF">PN36_06180</name>
</gene>
<keyword evidence="8" id="KW-1185">Reference proteome</keyword>
<keyword evidence="1 6" id="KW-0732">Signal</keyword>
<comment type="subunit">
    <text evidence="6">Component of the lipopolysaccharide transport and assembly complex. Interacts with LptD.</text>
</comment>
<comment type="similarity">
    <text evidence="6">Belongs to the LptE lipoprotein family.</text>
</comment>
<dbReference type="PROSITE" id="PS51257">
    <property type="entry name" value="PROKAR_LIPOPROTEIN"/>
    <property type="match status" value="1"/>
</dbReference>
<evidence type="ECO:0000256" key="4">
    <source>
        <dbReference type="ARBA" id="ARBA00023237"/>
    </source>
</evidence>
<dbReference type="Pfam" id="PF04390">
    <property type="entry name" value="LptE"/>
    <property type="match status" value="1"/>
</dbReference>
<reference evidence="7 8" key="1">
    <citation type="journal article" date="2016" name="Front. Microbiol.">
        <title>Single-Cell (Meta-)Genomics of a Dimorphic Candidatus Thiomargarita nelsonii Reveals Genomic Plasticity.</title>
        <authorList>
            <person name="Flood B.E."/>
            <person name="Fliss P."/>
            <person name="Jones D.S."/>
            <person name="Dick G.J."/>
            <person name="Jain S."/>
            <person name="Kaster A.K."/>
            <person name="Winkel M."/>
            <person name="Mussmann M."/>
            <person name="Bailey J."/>
        </authorList>
    </citation>
    <scope>NUCLEOTIDE SEQUENCE [LARGE SCALE GENOMIC DNA]</scope>
    <source>
        <strain evidence="7">Hydrate Ridge</strain>
    </source>
</reference>
<comment type="subcellular location">
    <subcellularLocation>
        <location evidence="6">Cell outer membrane</location>
        <topology evidence="6">Lipid-anchor</topology>
    </subcellularLocation>
</comment>
<evidence type="ECO:0000256" key="6">
    <source>
        <dbReference type="HAMAP-Rule" id="MF_01186"/>
    </source>
</evidence>
<evidence type="ECO:0000256" key="3">
    <source>
        <dbReference type="ARBA" id="ARBA00023139"/>
    </source>
</evidence>
<dbReference type="InterPro" id="IPR007485">
    <property type="entry name" value="LPS_assembly_LptE"/>
</dbReference>
<keyword evidence="4 6" id="KW-0998">Cell outer membrane</keyword>
<keyword evidence="2 6" id="KW-0472">Membrane</keyword>
<comment type="function">
    <text evidence="6">Together with LptD, is involved in the assembly of lipopolysaccharide (LPS) at the surface of the outer membrane. Required for the proper assembly of LptD. Binds LPS and may serve as the LPS recognition site at the outer membrane.</text>
</comment>